<dbReference type="InterPro" id="IPR045337">
    <property type="entry name" value="MmgE_PrpD_C"/>
</dbReference>
<organism evidence="10 11">
    <name type="scientific">Helicobacter didelphidarum</name>
    <dbReference type="NCBI Taxonomy" id="2040648"/>
    <lineage>
        <taxon>Bacteria</taxon>
        <taxon>Pseudomonadati</taxon>
        <taxon>Campylobacterota</taxon>
        <taxon>Epsilonproteobacteria</taxon>
        <taxon>Campylobacterales</taxon>
        <taxon>Helicobacteraceae</taxon>
        <taxon>Helicobacter</taxon>
    </lineage>
</organism>
<evidence type="ECO:0000259" key="8">
    <source>
        <dbReference type="Pfam" id="PF03972"/>
    </source>
</evidence>
<sequence>MENMGILEAKRAEFDTLLSDIAEYAMTKKEFSPLAYETAKYCFMDTIGCGLLALAFPQCTKLLGPVVDGAEFKDGVRVPGTSYKLEPERGAFNVGAMVRWLDFNDTWLAAEWGHPSDNLGAIYALGDYISRKNIKEGKKGFTLKEILEFMIKAHEIQGVLALENSFNAVGLDHVLLVRIASTAVASVMLGGSFEEVRNAVSLAFVDGCSLRTYRHAPNTGSRKSWAAGDASARGVNLALKALKGEMGYPTALSAKFWGFEDVNMKGKKLVVKQKFDSYVMENVLFKISFPAEFHAQTAVECALKLHNEAKNKLKDIEKIIITTQESGHRIINKVGELANPADRDHCIQYMVAIPLIYGELKAEHYEDNIAANPLVDELRSKMEVLVDDRYTKEYLESDKRSIANAVQIFYRDGTKSEKVEVEYPVGHKRRRDEGIPLLVKKFHNALATRLSPKKCKAISALFEESKKAYDTPFVTISELFAL</sequence>
<evidence type="ECO:0000256" key="7">
    <source>
        <dbReference type="ARBA" id="ARBA00023239"/>
    </source>
</evidence>
<gene>
    <name evidence="10" type="primary">prpD</name>
    <name evidence="10" type="synonym">mmgE</name>
    <name evidence="10" type="ORF">CQA53_09445</name>
</gene>
<comment type="caution">
    <text evidence="10">The sequence shown here is derived from an EMBL/GenBank/DDBJ whole genome shotgun (WGS) entry which is preliminary data.</text>
</comment>
<dbReference type="UniPathway" id="UPA00946"/>
<dbReference type="EC" id="4.2.1.79" evidence="4"/>
<feature type="domain" description="MmgE/PrpD N-terminal" evidence="8">
    <location>
        <begin position="20"/>
        <end position="269"/>
    </location>
</feature>
<dbReference type="InterPro" id="IPR042188">
    <property type="entry name" value="MmgE/PrpD_sf_2"/>
</dbReference>
<dbReference type="AlphaFoldDB" id="A0A3D8IAW9"/>
<evidence type="ECO:0000256" key="2">
    <source>
        <dbReference type="ARBA" id="ARBA00005026"/>
    </source>
</evidence>
<dbReference type="GO" id="GO:0051537">
    <property type="term" value="F:2 iron, 2 sulfur cluster binding"/>
    <property type="evidence" value="ECO:0007669"/>
    <property type="project" value="InterPro"/>
</dbReference>
<keyword evidence="6" id="KW-0816">Tricarboxylic acid cycle</keyword>
<reference evidence="10 11" key="1">
    <citation type="submission" date="2018-04" db="EMBL/GenBank/DDBJ databases">
        <title>Novel Campyloabacter and Helicobacter Species and Strains.</title>
        <authorList>
            <person name="Mannion A.J."/>
            <person name="Shen Z."/>
            <person name="Fox J.G."/>
        </authorList>
    </citation>
    <scope>NUCLEOTIDE SEQUENCE [LARGE SCALE GENOMIC DNA]</scope>
    <source>
        <strain evidence="10 11">MIT 17-337</strain>
    </source>
</reference>
<evidence type="ECO:0000313" key="10">
    <source>
        <dbReference type="EMBL" id="RDU62248.1"/>
    </source>
</evidence>
<dbReference type="GO" id="GO:0006099">
    <property type="term" value="P:tricarboxylic acid cycle"/>
    <property type="evidence" value="ECO:0007669"/>
    <property type="project" value="UniProtKB-KW"/>
</dbReference>
<evidence type="ECO:0000256" key="4">
    <source>
        <dbReference type="ARBA" id="ARBA00013124"/>
    </source>
</evidence>
<dbReference type="EMBL" id="NXLQ01000033">
    <property type="protein sequence ID" value="RDU62248.1"/>
    <property type="molecule type" value="Genomic_DNA"/>
</dbReference>
<dbReference type="Gene3D" id="1.10.4100.10">
    <property type="entry name" value="2-methylcitrate dehydratase PrpD"/>
    <property type="match status" value="1"/>
</dbReference>
<dbReference type="PANTHER" id="PTHR16943">
    <property type="entry name" value="2-METHYLCITRATE DEHYDRATASE-RELATED"/>
    <property type="match status" value="1"/>
</dbReference>
<feature type="domain" description="MmgE/PrpD C-terminal" evidence="9">
    <location>
        <begin position="289"/>
        <end position="461"/>
    </location>
</feature>
<dbReference type="Gene3D" id="3.30.1330.120">
    <property type="entry name" value="2-methylcitrate dehydratase PrpD"/>
    <property type="match status" value="1"/>
</dbReference>
<dbReference type="Pfam" id="PF03972">
    <property type="entry name" value="MmgE_PrpD_N"/>
    <property type="match status" value="1"/>
</dbReference>
<evidence type="ECO:0000256" key="5">
    <source>
        <dbReference type="ARBA" id="ARBA00017240"/>
    </source>
</evidence>
<keyword evidence="7 10" id="KW-0456">Lyase</keyword>
<evidence type="ECO:0000313" key="11">
    <source>
        <dbReference type="Proteomes" id="UP000256379"/>
    </source>
</evidence>
<dbReference type="Pfam" id="PF19305">
    <property type="entry name" value="MmgE_PrpD_C"/>
    <property type="match status" value="1"/>
</dbReference>
<dbReference type="InterPro" id="IPR036148">
    <property type="entry name" value="MmgE/PrpD_sf"/>
</dbReference>
<evidence type="ECO:0000256" key="1">
    <source>
        <dbReference type="ARBA" id="ARBA00000096"/>
    </source>
</evidence>
<dbReference type="GO" id="GO:0047547">
    <property type="term" value="F:2-methylcitrate dehydratase activity"/>
    <property type="evidence" value="ECO:0007669"/>
    <property type="project" value="UniProtKB-EC"/>
</dbReference>
<protein>
    <recommendedName>
        <fullName evidence="5">2-methylcitrate dehydratase</fullName>
        <ecNumber evidence="4">4.2.1.79</ecNumber>
    </recommendedName>
</protein>
<dbReference type="Proteomes" id="UP000256379">
    <property type="component" value="Unassembled WGS sequence"/>
</dbReference>
<dbReference type="InterPro" id="IPR045336">
    <property type="entry name" value="MmgE_PrpD_N"/>
</dbReference>
<dbReference type="NCBIfam" id="TIGR02330">
    <property type="entry name" value="prpD"/>
    <property type="match status" value="1"/>
</dbReference>
<name>A0A3D8IAW9_9HELI</name>
<comment type="pathway">
    <text evidence="2">Organic acid metabolism; propanoate degradation.</text>
</comment>
<proteinExistence type="inferred from homology"/>
<dbReference type="InterPro" id="IPR042183">
    <property type="entry name" value="MmgE/PrpD_sf_1"/>
</dbReference>
<keyword evidence="11" id="KW-1185">Reference proteome</keyword>
<dbReference type="PANTHER" id="PTHR16943:SF8">
    <property type="entry name" value="2-METHYLCITRATE DEHYDRATASE"/>
    <property type="match status" value="1"/>
</dbReference>
<dbReference type="SUPFAM" id="SSF103378">
    <property type="entry name" value="2-methylcitrate dehydratase PrpD"/>
    <property type="match status" value="1"/>
</dbReference>
<dbReference type="OrthoDB" id="9797528at2"/>
<dbReference type="RefSeq" id="WP_115543755.1">
    <property type="nucleotide sequence ID" value="NZ_NXLQ01000033.1"/>
</dbReference>
<accession>A0A3D8IAW9</accession>
<comment type="catalytic activity">
    <reaction evidence="1">
        <text>(2S,3S)-2-methylcitrate = 2-methyl-cis-aconitate + H2O</text>
        <dbReference type="Rhea" id="RHEA:17725"/>
        <dbReference type="ChEBI" id="CHEBI:15377"/>
        <dbReference type="ChEBI" id="CHEBI:57872"/>
        <dbReference type="ChEBI" id="CHEBI:58853"/>
        <dbReference type="EC" id="4.2.1.79"/>
    </reaction>
</comment>
<evidence type="ECO:0000259" key="9">
    <source>
        <dbReference type="Pfam" id="PF19305"/>
    </source>
</evidence>
<evidence type="ECO:0000256" key="6">
    <source>
        <dbReference type="ARBA" id="ARBA00022532"/>
    </source>
</evidence>
<evidence type="ECO:0000256" key="3">
    <source>
        <dbReference type="ARBA" id="ARBA00006174"/>
    </source>
</evidence>
<dbReference type="InterPro" id="IPR005656">
    <property type="entry name" value="MmgE_PrpD"/>
</dbReference>
<dbReference type="GO" id="GO:0019679">
    <property type="term" value="P:propionate metabolic process, methylcitrate cycle"/>
    <property type="evidence" value="ECO:0007669"/>
    <property type="project" value="InterPro"/>
</dbReference>
<dbReference type="InterPro" id="IPR012705">
    <property type="entry name" value="2Me_IsoCit_deHydtase_PrpD"/>
</dbReference>
<comment type="similarity">
    <text evidence="3">Belongs to the PrpD family.</text>
</comment>
<dbReference type="NCBIfam" id="NF006943">
    <property type="entry name" value="PRK09425.1"/>
    <property type="match status" value="1"/>
</dbReference>